<dbReference type="EMBL" id="JBHUOP010000004">
    <property type="protein sequence ID" value="MFD2841031.1"/>
    <property type="molecule type" value="Genomic_DNA"/>
</dbReference>
<protein>
    <submittedName>
        <fullName evidence="1">Uncharacterized protein</fullName>
    </submittedName>
</protein>
<proteinExistence type="predicted"/>
<sequence>MQSVLLASDTDLLVTEEREGFAQFTVYRGLEFFMIEEHLDTFKDKLVEHPADVFWRVGVTVGEVLTHANTIVTR</sequence>
<keyword evidence="2" id="KW-1185">Reference proteome</keyword>
<gene>
    <name evidence="1" type="ORF">ACFSYH_10670</name>
</gene>
<evidence type="ECO:0000313" key="2">
    <source>
        <dbReference type="Proteomes" id="UP001597391"/>
    </source>
</evidence>
<evidence type="ECO:0000313" key="1">
    <source>
        <dbReference type="EMBL" id="MFD2841031.1"/>
    </source>
</evidence>
<reference evidence="2" key="1">
    <citation type="journal article" date="2019" name="Int. J. Syst. Evol. Microbiol.">
        <title>The Global Catalogue of Microorganisms (GCM) 10K type strain sequencing project: providing services to taxonomists for standard genome sequencing and annotation.</title>
        <authorList>
            <consortium name="The Broad Institute Genomics Platform"/>
            <consortium name="The Broad Institute Genome Sequencing Center for Infectious Disease"/>
            <person name="Wu L."/>
            <person name="Ma J."/>
        </authorList>
    </citation>
    <scope>NUCLEOTIDE SEQUENCE [LARGE SCALE GENOMIC DNA]</scope>
    <source>
        <strain evidence="2">KCTC 33576</strain>
    </source>
</reference>
<organism evidence="1 2">
    <name type="scientific">Populibacterium corticicola</name>
    <dbReference type="NCBI Taxonomy" id="1812826"/>
    <lineage>
        <taxon>Bacteria</taxon>
        <taxon>Bacillati</taxon>
        <taxon>Actinomycetota</taxon>
        <taxon>Actinomycetes</taxon>
        <taxon>Micrococcales</taxon>
        <taxon>Jonesiaceae</taxon>
        <taxon>Populibacterium</taxon>
    </lineage>
</organism>
<dbReference type="RefSeq" id="WP_377466955.1">
    <property type="nucleotide sequence ID" value="NZ_JBHUOP010000004.1"/>
</dbReference>
<name>A0ABW5XIC3_9MICO</name>
<dbReference type="Proteomes" id="UP001597391">
    <property type="component" value="Unassembled WGS sequence"/>
</dbReference>
<comment type="caution">
    <text evidence="1">The sequence shown here is derived from an EMBL/GenBank/DDBJ whole genome shotgun (WGS) entry which is preliminary data.</text>
</comment>
<accession>A0ABW5XIC3</accession>